<dbReference type="InterPro" id="IPR029065">
    <property type="entry name" value="Enolase_C-like"/>
</dbReference>
<evidence type="ECO:0000313" key="10">
    <source>
        <dbReference type="Proteomes" id="UP001597383"/>
    </source>
</evidence>
<evidence type="ECO:0000256" key="2">
    <source>
        <dbReference type="ARBA" id="ARBA00022428"/>
    </source>
</evidence>
<dbReference type="RefSeq" id="WP_377556013.1">
    <property type="nucleotide sequence ID" value="NZ_JBHUHQ010000015.1"/>
</dbReference>
<feature type="binding site" evidence="7">
    <location>
        <position position="191"/>
    </location>
    <ligand>
        <name>Mg(2+)</name>
        <dbReference type="ChEBI" id="CHEBI:18420"/>
    </ligand>
</feature>
<dbReference type="Gene3D" id="3.20.20.120">
    <property type="entry name" value="Enolase-like C-terminal domain"/>
    <property type="match status" value="1"/>
</dbReference>
<dbReference type="SFLD" id="SFLDG00180">
    <property type="entry name" value="muconate_cycloisomerase"/>
    <property type="match status" value="1"/>
</dbReference>
<comment type="pathway">
    <text evidence="7">Quinol/quinone metabolism; menaquinone biosynthesis.</text>
</comment>
<dbReference type="SUPFAM" id="SSF51604">
    <property type="entry name" value="Enolase C-terminal domain-like"/>
    <property type="match status" value="1"/>
</dbReference>
<feature type="binding site" evidence="7">
    <location>
        <position position="241"/>
    </location>
    <ligand>
        <name>Mg(2+)</name>
        <dbReference type="ChEBI" id="CHEBI:18420"/>
    </ligand>
</feature>
<dbReference type="Proteomes" id="UP001597383">
    <property type="component" value="Unassembled WGS sequence"/>
</dbReference>
<comment type="caution">
    <text evidence="9">The sequence shown here is derived from an EMBL/GenBank/DDBJ whole genome shotgun (WGS) entry which is preliminary data.</text>
</comment>
<dbReference type="SFLD" id="SFLDF00009">
    <property type="entry name" value="o-succinylbenzoate_synthase"/>
    <property type="match status" value="1"/>
</dbReference>
<dbReference type="Pfam" id="PF02746">
    <property type="entry name" value="MR_MLE_N"/>
    <property type="match status" value="1"/>
</dbReference>
<dbReference type="GO" id="GO:0043748">
    <property type="term" value="F:O-succinylbenzoate synthase activity"/>
    <property type="evidence" value="ECO:0007669"/>
    <property type="project" value="UniProtKB-EC"/>
</dbReference>
<keyword evidence="5 7" id="KW-0456">Lyase</keyword>
<keyword evidence="2 7" id="KW-0474">Menaquinone biosynthesis</keyword>
<gene>
    <name evidence="7 9" type="primary">menC</name>
    <name evidence="9" type="ORF">ACFSJF_10775</name>
</gene>
<dbReference type="Pfam" id="PF13378">
    <property type="entry name" value="MR_MLE_C"/>
    <property type="match status" value="1"/>
</dbReference>
<dbReference type="PANTHER" id="PTHR48073">
    <property type="entry name" value="O-SUCCINYLBENZOATE SYNTHASE-RELATED"/>
    <property type="match status" value="1"/>
</dbReference>
<evidence type="ECO:0000256" key="7">
    <source>
        <dbReference type="HAMAP-Rule" id="MF_01933"/>
    </source>
</evidence>
<protein>
    <recommendedName>
        <fullName evidence="6 7">o-succinylbenzoate synthase</fullName>
        <shortName evidence="7">OSB synthase</shortName>
        <shortName evidence="7">OSBS</shortName>
        <ecNumber evidence="6 7">4.2.1.113</ecNumber>
    </recommendedName>
    <alternativeName>
        <fullName evidence="7">4-(2'-carboxyphenyl)-4-oxybutyric acid synthase</fullName>
    </alternativeName>
    <alternativeName>
        <fullName evidence="7">o-succinylbenzoic acid synthase</fullName>
    </alternativeName>
</protein>
<evidence type="ECO:0000256" key="5">
    <source>
        <dbReference type="ARBA" id="ARBA00023239"/>
    </source>
</evidence>
<evidence type="ECO:0000256" key="4">
    <source>
        <dbReference type="ARBA" id="ARBA00022842"/>
    </source>
</evidence>
<evidence type="ECO:0000256" key="6">
    <source>
        <dbReference type="ARBA" id="ARBA00029491"/>
    </source>
</evidence>
<sequence length="371" mass="41782">MTIPIKKIILRRLMMQLNDPFTTSFGTMEDKEFFIAEVVDSEGNRGFGESVAFTIPWYSEETVKTNLHVIEDFLINILKENKINHPEEVHDLFSSIRGNNMAKSTLEGAIWDLYAKRQGVPLSQLLGGDKTEIDVGISIGIQPSVNDLLLTIGHYVREGYKRIKLKIKPGWDIDVLRKVRESFPDTLIMADANSAYTLDDLEHLKKLDEFDLMMIEQPLEHDDIVDHAKLQAEIHTPICLDESIHSLADARKAVELGSCKIINIKIGRVGGLREAKRIHDYCLEKGVAVWCGGMLEAGVGRAHNVALTTLPQFTLPGDTAGSSRYWKKDIIKPEVFVENGVIKVPTKSGIGYDIDDEALEEFTVEKREYVF</sequence>
<dbReference type="EC" id="4.2.1.113" evidence="6 7"/>
<comment type="catalytic activity">
    <reaction evidence="7">
        <text>(1R,6R)-6-hydroxy-2-succinyl-cyclohexa-2,4-diene-1-carboxylate = 2-succinylbenzoate + H2O</text>
        <dbReference type="Rhea" id="RHEA:10196"/>
        <dbReference type="ChEBI" id="CHEBI:15377"/>
        <dbReference type="ChEBI" id="CHEBI:18325"/>
        <dbReference type="ChEBI" id="CHEBI:58689"/>
        <dbReference type="EC" id="4.2.1.113"/>
    </reaction>
</comment>
<evidence type="ECO:0000256" key="3">
    <source>
        <dbReference type="ARBA" id="ARBA00022723"/>
    </source>
</evidence>
<dbReference type="NCBIfam" id="TIGR01928">
    <property type="entry name" value="menC_lowGC_arch"/>
    <property type="match status" value="1"/>
</dbReference>
<comment type="cofactor">
    <cofactor evidence="1 7">
        <name>a divalent metal cation</name>
        <dbReference type="ChEBI" id="CHEBI:60240"/>
    </cofactor>
</comment>
<evidence type="ECO:0000313" key="9">
    <source>
        <dbReference type="EMBL" id="MFD2044751.1"/>
    </source>
</evidence>
<dbReference type="PANTHER" id="PTHR48073:SF5">
    <property type="entry name" value="O-SUCCINYLBENZOATE SYNTHASE"/>
    <property type="match status" value="1"/>
</dbReference>
<dbReference type="InterPro" id="IPR013342">
    <property type="entry name" value="Mandelate_racemase_C"/>
</dbReference>
<evidence type="ECO:0000259" key="8">
    <source>
        <dbReference type="SMART" id="SM00922"/>
    </source>
</evidence>
<dbReference type="EMBL" id="JBHUHQ010000015">
    <property type="protein sequence ID" value="MFD2044751.1"/>
    <property type="molecule type" value="Genomic_DNA"/>
</dbReference>
<dbReference type="InterPro" id="IPR013341">
    <property type="entry name" value="Mandelate_racemase_N_dom"/>
</dbReference>
<feature type="domain" description="Mandelate racemase/muconate lactonizing enzyme C-terminal" evidence="8">
    <location>
        <begin position="145"/>
        <end position="237"/>
    </location>
</feature>
<dbReference type="SMART" id="SM00922">
    <property type="entry name" value="MR_MLE"/>
    <property type="match status" value="1"/>
</dbReference>
<dbReference type="InterPro" id="IPR029017">
    <property type="entry name" value="Enolase-like_N"/>
</dbReference>
<proteinExistence type="inferred from homology"/>
<dbReference type="InterPro" id="IPR010197">
    <property type="entry name" value="OSBS/NAAAR"/>
</dbReference>
<comment type="function">
    <text evidence="7">Converts 2-succinyl-6-hydroxy-2,4-cyclohexadiene-1-carboxylate (SHCHC) to 2-succinylbenzoate (OSB).</text>
</comment>
<dbReference type="InterPro" id="IPR036849">
    <property type="entry name" value="Enolase-like_C_sf"/>
</dbReference>
<feature type="active site" description="Proton donor" evidence="7">
    <location>
        <position position="166"/>
    </location>
</feature>
<organism evidence="9 10">
    <name type="scientific">Ornithinibacillus salinisoli</name>
    <dbReference type="NCBI Taxonomy" id="1848459"/>
    <lineage>
        <taxon>Bacteria</taxon>
        <taxon>Bacillati</taxon>
        <taxon>Bacillota</taxon>
        <taxon>Bacilli</taxon>
        <taxon>Bacillales</taxon>
        <taxon>Bacillaceae</taxon>
        <taxon>Ornithinibacillus</taxon>
    </lineage>
</organism>
<keyword evidence="4 7" id="KW-0460">Magnesium</keyword>
<feature type="active site" description="Proton acceptor" evidence="7">
    <location>
        <position position="265"/>
    </location>
</feature>
<accession>A0ABW4W094</accession>
<dbReference type="SUPFAM" id="SSF54826">
    <property type="entry name" value="Enolase N-terminal domain-like"/>
    <property type="match status" value="1"/>
</dbReference>
<keyword evidence="10" id="KW-1185">Reference proteome</keyword>
<dbReference type="Gene3D" id="3.30.390.10">
    <property type="entry name" value="Enolase-like, N-terminal domain"/>
    <property type="match status" value="1"/>
</dbReference>
<reference evidence="10" key="1">
    <citation type="journal article" date="2019" name="Int. J. Syst. Evol. Microbiol.">
        <title>The Global Catalogue of Microorganisms (GCM) 10K type strain sequencing project: providing services to taxonomists for standard genome sequencing and annotation.</title>
        <authorList>
            <consortium name="The Broad Institute Genomics Platform"/>
            <consortium name="The Broad Institute Genome Sequencing Center for Infectious Disease"/>
            <person name="Wu L."/>
            <person name="Ma J."/>
        </authorList>
    </citation>
    <scope>NUCLEOTIDE SEQUENCE [LARGE SCALE GENOMIC DNA]</scope>
    <source>
        <strain evidence="10">R28</strain>
    </source>
</reference>
<dbReference type="CDD" id="cd03317">
    <property type="entry name" value="NAAAR"/>
    <property type="match status" value="1"/>
</dbReference>
<comment type="pathway">
    <text evidence="7">Quinol/quinone metabolism; 1,4-dihydroxy-2-naphthoate biosynthesis; 1,4-dihydroxy-2-naphthoate from chorismate: step 4/7.</text>
</comment>
<evidence type="ECO:0000256" key="1">
    <source>
        <dbReference type="ARBA" id="ARBA00001968"/>
    </source>
</evidence>
<dbReference type="InterPro" id="IPR047585">
    <property type="entry name" value="MenC"/>
</dbReference>
<name>A0ABW4W094_9BACI</name>
<comment type="similarity">
    <text evidence="7">Belongs to the mandelate racemase/muconate lactonizing enzyme family. MenC type 2 subfamily.</text>
</comment>
<dbReference type="HAMAP" id="MF_01933">
    <property type="entry name" value="MenC_2"/>
    <property type="match status" value="1"/>
</dbReference>
<dbReference type="SFLD" id="SFLDS00001">
    <property type="entry name" value="Enolase"/>
    <property type="match status" value="1"/>
</dbReference>
<keyword evidence="3 7" id="KW-0479">Metal-binding</keyword>
<feature type="binding site" evidence="7">
    <location>
        <position position="216"/>
    </location>
    <ligand>
        <name>Mg(2+)</name>
        <dbReference type="ChEBI" id="CHEBI:18420"/>
    </ligand>
</feature>